<dbReference type="OrthoDB" id="190446at2157"/>
<protein>
    <submittedName>
        <fullName evidence="1">Uncharacterized protein</fullName>
    </submittedName>
</protein>
<accession>A0A1N7G0D0</accession>
<organism evidence="1 2">
    <name type="scientific">Natronorubrum daqingense</name>
    <dbReference type="NCBI Taxonomy" id="588898"/>
    <lineage>
        <taxon>Archaea</taxon>
        <taxon>Methanobacteriati</taxon>
        <taxon>Methanobacteriota</taxon>
        <taxon>Stenosarchaea group</taxon>
        <taxon>Halobacteria</taxon>
        <taxon>Halobacteriales</taxon>
        <taxon>Natrialbaceae</taxon>
        <taxon>Natronorubrum</taxon>
    </lineage>
</organism>
<dbReference type="Proteomes" id="UP000185687">
    <property type="component" value="Unassembled WGS sequence"/>
</dbReference>
<dbReference type="EMBL" id="FTNP01000008">
    <property type="protein sequence ID" value="SIS06070.1"/>
    <property type="molecule type" value="Genomic_DNA"/>
</dbReference>
<evidence type="ECO:0000313" key="1">
    <source>
        <dbReference type="EMBL" id="SIS06070.1"/>
    </source>
</evidence>
<sequence length="54" mass="6301">MEEQGIDVTKQLKVSDAVYDDLDELKDEEGHTSFDSVLRTLLLHYRHVQPNDQE</sequence>
<reference evidence="1 2" key="1">
    <citation type="submission" date="2017-01" db="EMBL/GenBank/DDBJ databases">
        <authorList>
            <person name="Mah S.A."/>
            <person name="Swanson W.J."/>
            <person name="Moy G.W."/>
            <person name="Vacquier V.D."/>
        </authorList>
    </citation>
    <scope>NUCLEOTIDE SEQUENCE [LARGE SCALE GENOMIC DNA]</scope>
    <source>
        <strain evidence="1 2">CGMCC 1.8909</strain>
    </source>
</reference>
<proteinExistence type="predicted"/>
<name>A0A1N7G0D0_9EURY</name>
<gene>
    <name evidence="1" type="ORF">SAMN05421809_3634</name>
</gene>
<dbReference type="RefSeq" id="WP_157525025.1">
    <property type="nucleotide sequence ID" value="NZ_CP019329.1"/>
</dbReference>
<dbReference type="GeneID" id="43330904"/>
<dbReference type="AlphaFoldDB" id="A0A1N7G0D0"/>
<evidence type="ECO:0000313" key="2">
    <source>
        <dbReference type="Proteomes" id="UP000185687"/>
    </source>
</evidence>
<keyword evidence="2" id="KW-1185">Reference proteome</keyword>